<evidence type="ECO:0000313" key="2">
    <source>
        <dbReference type="EMBL" id="KAK1322389.1"/>
    </source>
</evidence>
<feature type="region of interest" description="Disordered" evidence="1">
    <location>
        <begin position="158"/>
        <end position="183"/>
    </location>
</feature>
<keyword evidence="3" id="KW-1185">Reference proteome</keyword>
<evidence type="ECO:0000256" key="1">
    <source>
        <dbReference type="SAM" id="MobiDB-lite"/>
    </source>
</evidence>
<protein>
    <submittedName>
        <fullName evidence="2">Uncharacterized protein</fullName>
    </submittedName>
</protein>
<reference evidence="2" key="2">
    <citation type="submission" date="2023-06" db="EMBL/GenBank/DDBJ databases">
        <authorList>
            <person name="Ma L."/>
            <person name="Liu K.-W."/>
            <person name="Li Z."/>
            <person name="Hsiao Y.-Y."/>
            <person name="Qi Y."/>
            <person name="Fu T."/>
            <person name="Tang G."/>
            <person name="Zhang D."/>
            <person name="Sun W.-H."/>
            <person name="Liu D.-K."/>
            <person name="Li Y."/>
            <person name="Chen G.-Z."/>
            <person name="Liu X.-D."/>
            <person name="Liao X.-Y."/>
            <person name="Jiang Y.-T."/>
            <person name="Yu X."/>
            <person name="Hao Y."/>
            <person name="Huang J."/>
            <person name="Zhao X.-W."/>
            <person name="Ke S."/>
            <person name="Chen Y.-Y."/>
            <person name="Wu W.-L."/>
            <person name="Hsu J.-L."/>
            <person name="Lin Y.-F."/>
            <person name="Huang M.-D."/>
            <person name="Li C.-Y."/>
            <person name="Huang L."/>
            <person name="Wang Z.-W."/>
            <person name="Zhao X."/>
            <person name="Zhong W.-Y."/>
            <person name="Peng D.-H."/>
            <person name="Ahmad S."/>
            <person name="Lan S."/>
            <person name="Zhang J.-S."/>
            <person name="Tsai W.-C."/>
            <person name="Van De Peer Y."/>
            <person name="Liu Z.-J."/>
        </authorList>
    </citation>
    <scope>NUCLEOTIDE SEQUENCE</scope>
    <source>
        <strain evidence="2">CP</strain>
        <tissue evidence="2">Leaves</tissue>
    </source>
</reference>
<accession>A0AAV9FB97</accession>
<reference evidence="2" key="1">
    <citation type="journal article" date="2023" name="Nat. Commun.">
        <title>Diploid and tetraploid genomes of Acorus and the evolution of monocots.</title>
        <authorList>
            <person name="Ma L."/>
            <person name="Liu K.W."/>
            <person name="Li Z."/>
            <person name="Hsiao Y.Y."/>
            <person name="Qi Y."/>
            <person name="Fu T."/>
            <person name="Tang G.D."/>
            <person name="Zhang D."/>
            <person name="Sun W.H."/>
            <person name="Liu D.K."/>
            <person name="Li Y."/>
            <person name="Chen G.Z."/>
            <person name="Liu X.D."/>
            <person name="Liao X.Y."/>
            <person name="Jiang Y.T."/>
            <person name="Yu X."/>
            <person name="Hao Y."/>
            <person name="Huang J."/>
            <person name="Zhao X.W."/>
            <person name="Ke S."/>
            <person name="Chen Y.Y."/>
            <person name="Wu W.L."/>
            <person name="Hsu J.L."/>
            <person name="Lin Y.F."/>
            <person name="Huang M.D."/>
            <person name="Li C.Y."/>
            <person name="Huang L."/>
            <person name="Wang Z.W."/>
            <person name="Zhao X."/>
            <person name="Zhong W.Y."/>
            <person name="Peng D.H."/>
            <person name="Ahmad S."/>
            <person name="Lan S."/>
            <person name="Zhang J.S."/>
            <person name="Tsai W.C."/>
            <person name="Van de Peer Y."/>
            <person name="Liu Z.J."/>
        </authorList>
    </citation>
    <scope>NUCLEOTIDE SEQUENCE</scope>
    <source>
        <strain evidence="2">CP</strain>
    </source>
</reference>
<proteinExistence type="predicted"/>
<evidence type="ECO:0000313" key="3">
    <source>
        <dbReference type="Proteomes" id="UP001180020"/>
    </source>
</evidence>
<feature type="compositionally biased region" description="Basic and acidic residues" evidence="1">
    <location>
        <begin position="163"/>
        <end position="173"/>
    </location>
</feature>
<name>A0AAV9FB97_ACOCL</name>
<comment type="caution">
    <text evidence="2">The sequence shown here is derived from an EMBL/GenBank/DDBJ whole genome shotgun (WGS) entry which is preliminary data.</text>
</comment>
<gene>
    <name evidence="2" type="ORF">QJS10_CPA03g00450</name>
</gene>
<feature type="compositionally biased region" description="Basic residues" evidence="1">
    <location>
        <begin position="174"/>
        <end position="183"/>
    </location>
</feature>
<dbReference type="EMBL" id="JAUJYO010000003">
    <property type="protein sequence ID" value="KAK1322389.1"/>
    <property type="molecule type" value="Genomic_DNA"/>
</dbReference>
<sequence>MEFYVKEINYTTGYLFIPCANTSKEKAYITGYSSVNSLESSCRHVASLPVTNDSSYFYSLETVVPRVLANGFNYRWSEKRQGCKTKLSERVFQCLKNATSPPQDLGRARLRHQRSRQDLVTRGQRSVDALNGDGDVAGVSFLTREEMWWPWRRLGTEEEEAEMDRRSMEERRQRAMWRRRERT</sequence>
<dbReference type="AlphaFoldDB" id="A0AAV9FB97"/>
<organism evidence="2 3">
    <name type="scientific">Acorus calamus</name>
    <name type="common">Sweet flag</name>
    <dbReference type="NCBI Taxonomy" id="4465"/>
    <lineage>
        <taxon>Eukaryota</taxon>
        <taxon>Viridiplantae</taxon>
        <taxon>Streptophyta</taxon>
        <taxon>Embryophyta</taxon>
        <taxon>Tracheophyta</taxon>
        <taxon>Spermatophyta</taxon>
        <taxon>Magnoliopsida</taxon>
        <taxon>Liliopsida</taxon>
        <taxon>Acoraceae</taxon>
        <taxon>Acorus</taxon>
    </lineage>
</organism>
<dbReference type="Proteomes" id="UP001180020">
    <property type="component" value="Unassembled WGS sequence"/>
</dbReference>